<keyword evidence="3" id="KW-1185">Reference proteome</keyword>
<comment type="caution">
    <text evidence="2">The sequence shown here is derived from an EMBL/GenBank/DDBJ whole genome shotgun (WGS) entry which is preliminary data.</text>
</comment>
<gene>
    <name evidence="2" type="ORF">EG327_005141</name>
</gene>
<feature type="transmembrane region" description="Helical" evidence="1">
    <location>
        <begin position="581"/>
        <end position="610"/>
    </location>
</feature>
<name>A0A8H3VV18_VENIN</name>
<dbReference type="EMBL" id="WNWR01000003">
    <property type="protein sequence ID" value="KAE9994695.1"/>
    <property type="molecule type" value="Genomic_DNA"/>
</dbReference>
<evidence type="ECO:0000313" key="2">
    <source>
        <dbReference type="EMBL" id="KAE9994695.1"/>
    </source>
</evidence>
<reference evidence="2 3" key="1">
    <citation type="submission" date="2019-07" db="EMBL/GenBank/DDBJ databases">
        <title>Venturia inaequalis Genome Resource.</title>
        <authorList>
            <person name="Lichtner F.J."/>
        </authorList>
    </citation>
    <scope>NUCLEOTIDE SEQUENCE [LARGE SCALE GENOMIC DNA]</scope>
    <source>
        <strain evidence="2 3">DMI_063113</strain>
    </source>
</reference>
<organism evidence="2 3">
    <name type="scientific">Venturia inaequalis</name>
    <name type="common">Apple scab fungus</name>
    <dbReference type="NCBI Taxonomy" id="5025"/>
    <lineage>
        <taxon>Eukaryota</taxon>
        <taxon>Fungi</taxon>
        <taxon>Dikarya</taxon>
        <taxon>Ascomycota</taxon>
        <taxon>Pezizomycotina</taxon>
        <taxon>Dothideomycetes</taxon>
        <taxon>Pleosporomycetidae</taxon>
        <taxon>Venturiales</taxon>
        <taxon>Venturiaceae</taxon>
        <taxon>Venturia</taxon>
    </lineage>
</organism>
<keyword evidence="1" id="KW-0812">Transmembrane</keyword>
<dbReference type="AlphaFoldDB" id="A0A8H3VV18"/>
<keyword evidence="1" id="KW-1133">Transmembrane helix</keyword>
<proteinExistence type="predicted"/>
<sequence length="673" mass="73817">MMVRGWSKQAVTLSAIAIRFAVASLATTATAMIAALAIETRGVPIDDLAQVSIARFSNNGPETFWISGLFNKTFLGIRLRVPLLLLLCTAVASQFTSTLLLSDFDRGLVTGFANQETILLATSPTIISTTVEDAELNFTTKDSYWSRYPKQFAAFAEYTEPGDSSDGVEDTGVTLRSFLPFSDQNDRASLLEFNGVAPVFDTRCLCVRPTFTSLLFDVTGPGDSGTMIGQISYANKIPGMPAPFVYNLTAEALGANVTDQILPTNFSCELRAWKPRERTICILKGQSSILEYLPGHEWPGGLAWVNDGLVSALDPIFDQTERGKSSWMPSPNTGNAYLIVESPSRPGVFLKAQPAPGPWSAVTLRNTTNNFDCSICWSDLTKPNCTHCVEISFRTSLCFDAFVSSMSIGDEYYPLFQDLNVSMSSSATRTEPTLVYNSTLKHFNTNMIAKQLGVGKEQHGYEERGILRLDGDRLMNIIKSARERWWGPNSTSDASININRWIMLQATTYWTPLVAFSSARSYTVANPNKVVYDIFNNTIQDTDSPAKALQAVLTVLLGSAYYDPLPFTNYNSKAWTVKTEFALIPIGSGGLIIVLVISCVHLLLVILVAADFASRSQISLLSNVWQAVAQIAENPVAAEILERADMMTDKEVSKEVKAGADPMRKGRVLIKIK</sequence>
<keyword evidence="1" id="KW-0472">Membrane</keyword>
<dbReference type="Proteomes" id="UP000490939">
    <property type="component" value="Unassembled WGS sequence"/>
</dbReference>
<protein>
    <submittedName>
        <fullName evidence="2">Uncharacterized protein</fullName>
    </submittedName>
</protein>
<evidence type="ECO:0000313" key="3">
    <source>
        <dbReference type="Proteomes" id="UP000490939"/>
    </source>
</evidence>
<accession>A0A8H3VV18</accession>
<evidence type="ECO:0000256" key="1">
    <source>
        <dbReference type="SAM" id="Phobius"/>
    </source>
</evidence>